<evidence type="ECO:0000313" key="3">
    <source>
        <dbReference type="EMBL" id="SFM98435.1"/>
    </source>
</evidence>
<dbReference type="RefSeq" id="WP_091189869.1">
    <property type="nucleotide sequence ID" value="NZ_FOVE01000001.1"/>
</dbReference>
<dbReference type="AlphaFoldDB" id="A0A1I4VB80"/>
<dbReference type="PANTHER" id="PTHR43377:SF1">
    <property type="entry name" value="BILIVERDIN REDUCTASE A"/>
    <property type="match status" value="1"/>
</dbReference>
<accession>A0A1I4VB80</accession>
<protein>
    <submittedName>
        <fullName evidence="3">Predicted dehydrogenase</fullName>
    </submittedName>
</protein>
<dbReference type="Gene3D" id="3.30.360.10">
    <property type="entry name" value="Dihydrodipicolinate Reductase, domain 2"/>
    <property type="match status" value="1"/>
</dbReference>
<feature type="domain" description="GFO/IDH/MocA-like oxidoreductase" evidence="2">
    <location>
        <begin position="148"/>
        <end position="246"/>
    </location>
</feature>
<dbReference type="STRING" id="83765.SAMN05660284_00207"/>
<gene>
    <name evidence="3" type="ORF">SAMN05660284_00207</name>
</gene>
<organism evidence="3 4">
    <name type="scientific">Formivibrio citricus</name>
    <dbReference type="NCBI Taxonomy" id="83765"/>
    <lineage>
        <taxon>Bacteria</taxon>
        <taxon>Pseudomonadati</taxon>
        <taxon>Pseudomonadota</taxon>
        <taxon>Betaproteobacteria</taxon>
        <taxon>Neisseriales</taxon>
        <taxon>Chitinibacteraceae</taxon>
        <taxon>Formivibrio</taxon>
    </lineage>
</organism>
<dbReference type="Pfam" id="PF22725">
    <property type="entry name" value="GFO_IDH_MocA_C3"/>
    <property type="match status" value="1"/>
</dbReference>
<proteinExistence type="predicted"/>
<dbReference type="InterPro" id="IPR051450">
    <property type="entry name" value="Gfo/Idh/MocA_Oxidoreductases"/>
</dbReference>
<dbReference type="InterPro" id="IPR000683">
    <property type="entry name" value="Gfo/Idh/MocA-like_OxRdtase_N"/>
</dbReference>
<evidence type="ECO:0000313" key="4">
    <source>
        <dbReference type="Proteomes" id="UP000242869"/>
    </source>
</evidence>
<sequence length="333" mass="36149">MMRRAALIGCGRIGCEFDNDSDKIGIYTHAAAYHAASGVELWAVADPDAVKRDACGERYGIPLSRRYADSTKLLAEEKVDIISIAAPDAVHAEVARLALASASARAVLLEKPLALTVQEGRALLALAEKRKVMLAVNYSRRYCPAHRAVRDAIQGGKLGAIQAVQGYYSKGIRHNGSHWLDLLRWFFGPLVEIRATASGAASHEGDPTPHVQVRTESGVIAQLAGLDHRAFSLFEMDIVGELGRIRLAESGHRIEWYRVDNSPYYSGYRLPRLERVDEFGMHDLLLHAVEDLLVALDQGTLPVCDGADGLAALCAAEAAVRSLSSRSVQKVAS</sequence>
<reference evidence="4" key="1">
    <citation type="submission" date="2016-10" db="EMBL/GenBank/DDBJ databases">
        <authorList>
            <person name="Varghese N."/>
            <person name="Submissions S."/>
        </authorList>
    </citation>
    <scope>NUCLEOTIDE SEQUENCE [LARGE SCALE GENOMIC DNA]</scope>
    <source>
        <strain evidence="4">DSM 6150</strain>
    </source>
</reference>
<evidence type="ECO:0000259" key="1">
    <source>
        <dbReference type="Pfam" id="PF01408"/>
    </source>
</evidence>
<dbReference type="EMBL" id="FOVE01000001">
    <property type="protein sequence ID" value="SFM98435.1"/>
    <property type="molecule type" value="Genomic_DNA"/>
</dbReference>
<dbReference type="InterPro" id="IPR055170">
    <property type="entry name" value="GFO_IDH_MocA-like_dom"/>
</dbReference>
<keyword evidence="4" id="KW-1185">Reference proteome</keyword>
<dbReference type="Proteomes" id="UP000242869">
    <property type="component" value="Unassembled WGS sequence"/>
</dbReference>
<feature type="domain" description="Gfo/Idh/MocA-like oxidoreductase N-terminal" evidence="1">
    <location>
        <begin position="6"/>
        <end position="138"/>
    </location>
</feature>
<dbReference type="PANTHER" id="PTHR43377">
    <property type="entry name" value="BILIVERDIN REDUCTASE A"/>
    <property type="match status" value="1"/>
</dbReference>
<dbReference type="OrthoDB" id="9793050at2"/>
<dbReference type="SUPFAM" id="SSF51735">
    <property type="entry name" value="NAD(P)-binding Rossmann-fold domains"/>
    <property type="match status" value="1"/>
</dbReference>
<evidence type="ECO:0000259" key="2">
    <source>
        <dbReference type="Pfam" id="PF22725"/>
    </source>
</evidence>
<dbReference type="Pfam" id="PF01408">
    <property type="entry name" value="GFO_IDH_MocA"/>
    <property type="match status" value="1"/>
</dbReference>
<dbReference type="InterPro" id="IPR036291">
    <property type="entry name" value="NAD(P)-bd_dom_sf"/>
</dbReference>
<dbReference type="GO" id="GO:0000166">
    <property type="term" value="F:nucleotide binding"/>
    <property type="evidence" value="ECO:0007669"/>
    <property type="project" value="InterPro"/>
</dbReference>
<dbReference type="Gene3D" id="3.40.50.720">
    <property type="entry name" value="NAD(P)-binding Rossmann-like Domain"/>
    <property type="match status" value="1"/>
</dbReference>
<dbReference type="SUPFAM" id="SSF55347">
    <property type="entry name" value="Glyceraldehyde-3-phosphate dehydrogenase-like, C-terminal domain"/>
    <property type="match status" value="1"/>
</dbReference>
<name>A0A1I4VB80_9NEIS</name>